<sequence length="57" mass="6246">MGTPLKPTDFARVMMLSTAARADLLEFFGSTLVQPSEINQLIAQMSPEHSLSAPRQN</sequence>
<protein>
    <submittedName>
        <fullName evidence="1">Uncharacterized protein</fullName>
    </submittedName>
</protein>
<proteinExistence type="predicted"/>
<dbReference type="RefSeq" id="WP_158508573.1">
    <property type="nucleotide sequence ID" value="NZ_CYRX01000009.1"/>
</dbReference>
<accession>A0A0P1FF60</accession>
<reference evidence="1 2" key="1">
    <citation type="submission" date="2015-09" db="EMBL/GenBank/DDBJ databases">
        <authorList>
            <consortium name="Swine Surveillance"/>
        </authorList>
    </citation>
    <scope>NUCLEOTIDE SEQUENCE [LARGE SCALE GENOMIC DNA]</scope>
    <source>
        <strain evidence="1 2">CECT 5294</strain>
    </source>
</reference>
<name>A0A0P1FF60_9RHOB</name>
<gene>
    <name evidence="1" type="ORF">THS5294_00623</name>
</gene>
<dbReference type="Proteomes" id="UP000051298">
    <property type="component" value="Unassembled WGS sequence"/>
</dbReference>
<evidence type="ECO:0000313" key="2">
    <source>
        <dbReference type="Proteomes" id="UP000051298"/>
    </source>
</evidence>
<organism evidence="1 2">
    <name type="scientific">Thalassobacter stenotrophicus</name>
    <dbReference type="NCBI Taxonomy" id="266809"/>
    <lineage>
        <taxon>Bacteria</taxon>
        <taxon>Pseudomonadati</taxon>
        <taxon>Pseudomonadota</taxon>
        <taxon>Alphaproteobacteria</taxon>
        <taxon>Rhodobacterales</taxon>
        <taxon>Roseobacteraceae</taxon>
        <taxon>Thalassobacter</taxon>
    </lineage>
</organism>
<dbReference type="EMBL" id="CYRX01000009">
    <property type="protein sequence ID" value="CUH59339.1"/>
    <property type="molecule type" value="Genomic_DNA"/>
</dbReference>
<evidence type="ECO:0000313" key="1">
    <source>
        <dbReference type="EMBL" id="CUH59339.1"/>
    </source>
</evidence>
<dbReference type="AlphaFoldDB" id="A0A0P1FF60"/>